<accession>A0ABZ2JVI0</accession>
<evidence type="ECO:0000256" key="11">
    <source>
        <dbReference type="SAM" id="MobiDB-lite"/>
    </source>
</evidence>
<dbReference type="Pfam" id="PF03007">
    <property type="entry name" value="WS_DGAT_cat"/>
    <property type="match status" value="1"/>
</dbReference>
<keyword evidence="7" id="KW-0319">Glycerol metabolism</keyword>
<protein>
    <recommendedName>
        <fullName evidence="4">diacylglycerol O-acyltransferase</fullName>
        <ecNumber evidence="4">2.3.1.20</ecNumber>
    </recommendedName>
</protein>
<feature type="domain" description="O-acyltransferase WSD1 C-terminal" evidence="13">
    <location>
        <begin position="318"/>
        <end position="461"/>
    </location>
</feature>
<dbReference type="NCBIfam" id="TIGR02946">
    <property type="entry name" value="acyl_WS_DGAT"/>
    <property type="match status" value="1"/>
</dbReference>
<comment type="catalytic activity">
    <reaction evidence="10">
        <text>an acyl-CoA + a 1,2-diacyl-sn-glycerol = a triacyl-sn-glycerol + CoA</text>
        <dbReference type="Rhea" id="RHEA:10868"/>
        <dbReference type="ChEBI" id="CHEBI:17815"/>
        <dbReference type="ChEBI" id="CHEBI:57287"/>
        <dbReference type="ChEBI" id="CHEBI:58342"/>
        <dbReference type="ChEBI" id="CHEBI:64615"/>
        <dbReference type="EC" id="2.3.1.20"/>
    </reaction>
</comment>
<evidence type="ECO:0000256" key="2">
    <source>
        <dbReference type="ARBA" id="ARBA00005189"/>
    </source>
</evidence>
<keyword evidence="15" id="KW-1185">Reference proteome</keyword>
<dbReference type="PANTHER" id="PTHR31650:SF1">
    <property type="entry name" value="WAX ESTER SYNTHASE_DIACYLGLYCEROL ACYLTRANSFERASE 4-RELATED"/>
    <property type="match status" value="1"/>
</dbReference>
<keyword evidence="8" id="KW-0443">Lipid metabolism</keyword>
<evidence type="ECO:0000256" key="5">
    <source>
        <dbReference type="ARBA" id="ARBA00022516"/>
    </source>
</evidence>
<dbReference type="Pfam" id="PF06974">
    <property type="entry name" value="WS_DGAT_C"/>
    <property type="match status" value="1"/>
</dbReference>
<evidence type="ECO:0000256" key="10">
    <source>
        <dbReference type="ARBA" id="ARBA00048109"/>
    </source>
</evidence>
<dbReference type="InterPro" id="IPR023213">
    <property type="entry name" value="CAT-like_dom_sf"/>
</dbReference>
<evidence type="ECO:0000256" key="4">
    <source>
        <dbReference type="ARBA" id="ARBA00013244"/>
    </source>
</evidence>
<evidence type="ECO:0000256" key="6">
    <source>
        <dbReference type="ARBA" id="ARBA00022679"/>
    </source>
</evidence>
<dbReference type="InterPro" id="IPR014292">
    <property type="entry name" value="Acyl_transf_WS/DGAT"/>
</dbReference>
<reference evidence="14 15" key="1">
    <citation type="submission" date="2021-12" db="EMBL/GenBank/DDBJ databases">
        <title>Discovery of the Pendulisporaceae a myxobacterial family with distinct sporulation behavior and unique specialized metabolism.</title>
        <authorList>
            <person name="Garcia R."/>
            <person name="Popoff A."/>
            <person name="Bader C.D."/>
            <person name="Loehr J."/>
            <person name="Walesch S."/>
            <person name="Walt C."/>
            <person name="Boldt J."/>
            <person name="Bunk B."/>
            <person name="Haeckl F.J.F.P.J."/>
            <person name="Gunesch A.P."/>
            <person name="Birkelbach J."/>
            <person name="Nuebel U."/>
            <person name="Pietschmann T."/>
            <person name="Bach T."/>
            <person name="Mueller R."/>
        </authorList>
    </citation>
    <scope>NUCLEOTIDE SEQUENCE [LARGE SCALE GENOMIC DNA]</scope>
    <source>
        <strain evidence="14 15">MSr12523</strain>
    </source>
</reference>
<evidence type="ECO:0000256" key="3">
    <source>
        <dbReference type="ARBA" id="ARBA00009587"/>
    </source>
</evidence>
<evidence type="ECO:0000256" key="9">
    <source>
        <dbReference type="ARBA" id="ARBA00023315"/>
    </source>
</evidence>
<evidence type="ECO:0000256" key="8">
    <source>
        <dbReference type="ARBA" id="ARBA00023098"/>
    </source>
</evidence>
<name>A0ABZ2JVI0_9BACT</name>
<dbReference type="Gene3D" id="3.30.559.30">
    <property type="entry name" value="Nonribosomal peptide synthetase, condensation domain"/>
    <property type="match status" value="1"/>
</dbReference>
<evidence type="ECO:0000259" key="13">
    <source>
        <dbReference type="Pfam" id="PF06974"/>
    </source>
</evidence>
<keyword evidence="9" id="KW-0012">Acyltransferase</keyword>
<evidence type="ECO:0000256" key="1">
    <source>
        <dbReference type="ARBA" id="ARBA00004771"/>
    </source>
</evidence>
<comment type="pathway">
    <text evidence="1">Glycerolipid metabolism; triacylglycerol biosynthesis.</text>
</comment>
<sequence length="492" mass="53552">MDSSTREMSSWHEPLSGLDASFLYMEDRTAHMHVGSVALFEGPAPSYEELVTHIASRIHRVPRYRQRLVFVPLQLGRPAWVDDARFDLQYHVRRAALPAPGGEKELKELASRLFEHQLDRERPLWEMYLVEGLEGGRFAIVAKTHHCMVDGISSLDLAAVLLDGAPSADASHAPAWHPRPAPSRRALVKSALRDQVRRPLALVRGAVKADSEARSKLSVMAGGIVPLLLSGTQLRRTPESSLNQPIGPHRRYEMVSLDLPTVKTVGAALGGKVNDVVLAVVAGALRRVLSARGESLTRDLQVMVPVNVRRPGAAETTGNHVAMVFCPLPVRCADPLERLHAVGRTMAGLKKSKLLVGSMALTSFSDFSPPPLAAPAARLSMRETWFNLVVTNVPGPQMQLFLRGRRMLRCHPLVPLAPKQTLGIALLSYNGSLDVGLLADADHARDLPDLAEAMKLELAELTERAKLATPAPSRAATRARSKAGVRESAAVV</sequence>
<feature type="domain" description="O-acyltransferase WSD1-like N-terminal" evidence="12">
    <location>
        <begin position="15"/>
        <end position="277"/>
    </location>
</feature>
<evidence type="ECO:0000259" key="12">
    <source>
        <dbReference type="Pfam" id="PF03007"/>
    </source>
</evidence>
<dbReference type="InterPro" id="IPR004255">
    <property type="entry name" value="O-acyltransferase_WSD1_N"/>
</dbReference>
<comment type="pathway">
    <text evidence="2">Lipid metabolism.</text>
</comment>
<dbReference type="RefSeq" id="WP_394841095.1">
    <property type="nucleotide sequence ID" value="NZ_CP089982.1"/>
</dbReference>
<dbReference type="InterPro" id="IPR009721">
    <property type="entry name" value="O-acyltransferase_WSD1_C"/>
</dbReference>
<keyword evidence="6" id="KW-0808">Transferase</keyword>
<keyword evidence="5" id="KW-0444">Lipid biosynthesis</keyword>
<proteinExistence type="inferred from homology"/>
<comment type="similarity">
    <text evidence="3">Belongs to the long-chain O-acyltransferase family.</text>
</comment>
<dbReference type="SUPFAM" id="SSF52777">
    <property type="entry name" value="CoA-dependent acyltransferases"/>
    <property type="match status" value="1"/>
</dbReference>
<dbReference type="EMBL" id="CP089982">
    <property type="protein sequence ID" value="WXA90482.1"/>
    <property type="molecule type" value="Genomic_DNA"/>
</dbReference>
<dbReference type="EC" id="2.3.1.20" evidence="4"/>
<gene>
    <name evidence="14" type="ORF">LZC95_29000</name>
</gene>
<dbReference type="Gene3D" id="3.30.559.10">
    <property type="entry name" value="Chloramphenicol acetyltransferase-like domain"/>
    <property type="match status" value="1"/>
</dbReference>
<dbReference type="Proteomes" id="UP001379533">
    <property type="component" value="Chromosome"/>
</dbReference>
<dbReference type="InterPro" id="IPR045034">
    <property type="entry name" value="O-acyltransferase_WSD1-like"/>
</dbReference>
<evidence type="ECO:0000313" key="14">
    <source>
        <dbReference type="EMBL" id="WXA90482.1"/>
    </source>
</evidence>
<dbReference type="PANTHER" id="PTHR31650">
    <property type="entry name" value="O-ACYLTRANSFERASE (WSD1-LIKE) FAMILY PROTEIN"/>
    <property type="match status" value="1"/>
</dbReference>
<feature type="region of interest" description="Disordered" evidence="11">
    <location>
        <begin position="469"/>
        <end position="492"/>
    </location>
</feature>
<evidence type="ECO:0000256" key="7">
    <source>
        <dbReference type="ARBA" id="ARBA00022798"/>
    </source>
</evidence>
<evidence type="ECO:0000313" key="15">
    <source>
        <dbReference type="Proteomes" id="UP001379533"/>
    </source>
</evidence>
<organism evidence="14 15">
    <name type="scientific">Pendulispora brunnea</name>
    <dbReference type="NCBI Taxonomy" id="2905690"/>
    <lineage>
        <taxon>Bacteria</taxon>
        <taxon>Pseudomonadati</taxon>
        <taxon>Myxococcota</taxon>
        <taxon>Myxococcia</taxon>
        <taxon>Myxococcales</taxon>
        <taxon>Sorangiineae</taxon>
        <taxon>Pendulisporaceae</taxon>
        <taxon>Pendulispora</taxon>
    </lineage>
</organism>